<reference evidence="3" key="1">
    <citation type="submission" date="2022-11" db="UniProtKB">
        <authorList>
            <consortium name="WormBaseParasite"/>
        </authorList>
    </citation>
    <scope>IDENTIFICATION</scope>
</reference>
<sequence>MESAFGEHMIKCVILDDDNNDQCIIGTNFLAHPDIHAILNFKDNYTQIQDMKLPLKQWVTSTVFPTTTITIPDVIVQPLPTNSIATELPIETTVVNITNSQCPLVFVNNMPNSIKLHPNQLLAVAKHVLGFTETSIDCQVATTAADRNLTDHEPTALDKSLPCHTDQQKLDFALFRFEQDDCKNILYRRAKVKSPRQATPKPRCFQPSQRQTNLHQ</sequence>
<feature type="compositionally biased region" description="Polar residues" evidence="1">
    <location>
        <begin position="206"/>
        <end position="216"/>
    </location>
</feature>
<dbReference type="WBParaSite" id="nRc.2.0.1.t15167-RA">
    <property type="protein sequence ID" value="nRc.2.0.1.t15167-RA"/>
    <property type="gene ID" value="nRc.2.0.1.g15167"/>
</dbReference>
<dbReference type="AlphaFoldDB" id="A0A915ILW1"/>
<evidence type="ECO:0000313" key="2">
    <source>
        <dbReference type="Proteomes" id="UP000887565"/>
    </source>
</evidence>
<accession>A0A915ILW1</accession>
<protein>
    <submittedName>
        <fullName evidence="3">Uncharacterized protein</fullName>
    </submittedName>
</protein>
<keyword evidence="2" id="KW-1185">Reference proteome</keyword>
<proteinExistence type="predicted"/>
<evidence type="ECO:0000313" key="3">
    <source>
        <dbReference type="WBParaSite" id="nRc.2.0.1.t15167-RA"/>
    </source>
</evidence>
<evidence type="ECO:0000256" key="1">
    <source>
        <dbReference type="SAM" id="MobiDB-lite"/>
    </source>
</evidence>
<name>A0A915ILW1_ROMCU</name>
<feature type="region of interest" description="Disordered" evidence="1">
    <location>
        <begin position="192"/>
        <end position="216"/>
    </location>
</feature>
<dbReference type="Proteomes" id="UP000887565">
    <property type="component" value="Unplaced"/>
</dbReference>
<organism evidence="2 3">
    <name type="scientific">Romanomermis culicivorax</name>
    <name type="common">Nematode worm</name>
    <dbReference type="NCBI Taxonomy" id="13658"/>
    <lineage>
        <taxon>Eukaryota</taxon>
        <taxon>Metazoa</taxon>
        <taxon>Ecdysozoa</taxon>
        <taxon>Nematoda</taxon>
        <taxon>Enoplea</taxon>
        <taxon>Dorylaimia</taxon>
        <taxon>Mermithida</taxon>
        <taxon>Mermithoidea</taxon>
        <taxon>Mermithidae</taxon>
        <taxon>Romanomermis</taxon>
    </lineage>
</organism>